<feature type="region of interest" description="Disordered" evidence="3">
    <location>
        <begin position="261"/>
        <end position="322"/>
    </location>
</feature>
<feature type="region of interest" description="Disordered" evidence="3">
    <location>
        <begin position="890"/>
        <end position="911"/>
    </location>
</feature>
<dbReference type="Pfam" id="PF14818">
    <property type="entry name" value="SOGA1-2-like_CC"/>
    <property type="match status" value="1"/>
</dbReference>
<feature type="compositionally biased region" description="Low complexity" evidence="3">
    <location>
        <begin position="490"/>
        <end position="504"/>
    </location>
</feature>
<feature type="region of interest" description="Disordered" evidence="3">
    <location>
        <begin position="1008"/>
        <end position="1084"/>
    </location>
</feature>
<feature type="compositionally biased region" description="Basic and acidic residues" evidence="3">
    <location>
        <begin position="297"/>
        <end position="322"/>
    </location>
</feature>
<reference evidence="5" key="2">
    <citation type="submission" date="2025-09" db="UniProtKB">
        <authorList>
            <consortium name="Ensembl"/>
        </authorList>
    </citation>
    <scope>IDENTIFICATION</scope>
</reference>
<feature type="region of interest" description="Disordered" evidence="3">
    <location>
        <begin position="840"/>
        <end position="864"/>
    </location>
</feature>
<feature type="compositionally biased region" description="Polar residues" evidence="3">
    <location>
        <begin position="1065"/>
        <end position="1084"/>
    </location>
</feature>
<dbReference type="Ensembl" id="ENSPKIT00000030011.1">
    <property type="protein sequence ID" value="ENSPKIP00000005994.1"/>
    <property type="gene ID" value="ENSPKIG00000022454.1"/>
</dbReference>
<dbReference type="PANTHER" id="PTHR15705">
    <property type="entry name" value="MCG7194, ISOFORM CRA_A"/>
    <property type="match status" value="1"/>
</dbReference>
<dbReference type="PANTHER" id="PTHR15705:SF1">
    <property type="entry name" value="RIKEN CDNA 9330159F19 GENE"/>
    <property type="match status" value="1"/>
</dbReference>
<feature type="compositionally biased region" description="Low complexity" evidence="3">
    <location>
        <begin position="350"/>
        <end position="360"/>
    </location>
</feature>
<feature type="domain" description="SOGA 1/2-like coiled-coil" evidence="4">
    <location>
        <begin position="211"/>
        <end position="264"/>
    </location>
</feature>
<feature type="region of interest" description="Disordered" evidence="3">
    <location>
        <begin position="761"/>
        <end position="780"/>
    </location>
</feature>
<feature type="region of interest" description="Disordered" evidence="3">
    <location>
        <begin position="489"/>
        <end position="533"/>
    </location>
</feature>
<feature type="region of interest" description="Disordered" evidence="3">
    <location>
        <begin position="31"/>
        <end position="50"/>
    </location>
</feature>
<dbReference type="InterPro" id="IPR027882">
    <property type="entry name" value="SOGA1/2-like_CC"/>
</dbReference>
<feature type="compositionally biased region" description="Polar residues" evidence="3">
    <location>
        <begin position="464"/>
        <end position="474"/>
    </location>
</feature>
<dbReference type="Proteomes" id="UP000261540">
    <property type="component" value="Unplaced"/>
</dbReference>
<feature type="compositionally biased region" description="Polar residues" evidence="3">
    <location>
        <begin position="890"/>
        <end position="904"/>
    </location>
</feature>
<dbReference type="KEGG" id="pki:111844568"/>
<feature type="compositionally biased region" description="Low complexity" evidence="3">
    <location>
        <begin position="270"/>
        <end position="293"/>
    </location>
</feature>
<feature type="compositionally biased region" description="Low complexity" evidence="3">
    <location>
        <begin position="1043"/>
        <end position="1060"/>
    </location>
</feature>
<feature type="compositionally biased region" description="Basic and acidic residues" evidence="3">
    <location>
        <begin position="190"/>
        <end position="203"/>
    </location>
</feature>
<evidence type="ECO:0000313" key="5">
    <source>
        <dbReference type="Ensembl" id="ENSPKIP00000005994.1"/>
    </source>
</evidence>
<evidence type="ECO:0000256" key="1">
    <source>
        <dbReference type="ARBA" id="ARBA00023054"/>
    </source>
</evidence>
<sequence length="1084" mass="120357">MLNVFGNGPGLHRGGGGYVGKAHGWEFVPHSQPGGEKCRDGSCGPPKALVRGDQEGLLDRLGATAKAERDPVTWLELQTQHSQLRKKLEDLKKQHEQDKEEWMREKELLLRQVAEIQGGENKRILLDLKSVLEDVQQEVKREEARRRELQVLYAKDRCAWEAERADLHSRIAQLEARVSGPGTDPGVQDGRQRREREEQRRLLSDTHSAAMALRCRLECSERGWTRHRAEVLERFDAERREWELQLRDMQHKVEELCNEVKSHRDRTGMRSSPLRLSLQSSTTGSSILSDSVSRNGSGDRPDSRCDSNPRHHADSADRHSNSEWDAEIEEILQGCLHHKFEPISPRRRAASSPTPRARPTLSSHAPLTPQVCSNPSPSTRPPLSTFSPIKSQPISNPSPIVIQPISNSSPIVHKAFSSPYSCRQAFSSSSSSHQPFNSPSSSIQQNLKSLSSSHQTSSSPASSKHQVFSRPSLSNQPYCSSTSSIHQVFSSPSPSHQAFSSPSSNIQQAFTSPSPGTQLANGSSSLTTPQSLTSSVCSPKVFGLPYENNKTKNITALNAALKEIAKVSEELCSYQDEIKKKSERRSDIESFSFLQDFEKEENVKNQARNGDINYTQSPWCDFQLLEEQDWISWEGTVRDLQSRPPQKKVEAPPVPLRTSSWYSQHSTAPEHDLPEYHTDYKQSCGVGTDKKSSSPSVLRKFGVMLQENEGKTLTDSGVVTNLVPADSKCNISCCHSRWSWDGSRFGSRKASSHAPIMTCDSEAPKEKAPVSGQNGGLRPHWDRLQPVAQDSLKVTLEPPSYSDPRMRNEILELKAAEFNRIVFQAGTGREFMEGRLPPEHLLQQPDNQTKGSFSKDPSQTQVKPNIQSMGDQMQCLKDQEDLAAFSQSISNKAQRTKPGGSTQRAGELGTSGCLARDAATRARSRVLNEQPWKPGTLAAYPRPADSRSNYGAIEKIVKSYHGDGGSDQYQPRRPCPGKEGDLIGLLDMLELEQQCGRNGRLSHIELQSTATFRGPTSAPSERKNSPLSVRKSFSRPARPQNQRPPSRWASRSPSASADRPAPSPTSLSNKQALSLSCQTETIIL</sequence>
<evidence type="ECO:0000256" key="3">
    <source>
        <dbReference type="SAM" id="MobiDB-lite"/>
    </source>
</evidence>
<dbReference type="GeneTree" id="ENSGT00950000182982"/>
<feature type="region of interest" description="Disordered" evidence="3">
    <location>
        <begin position="176"/>
        <end position="203"/>
    </location>
</feature>
<evidence type="ECO:0000256" key="2">
    <source>
        <dbReference type="SAM" id="Coils"/>
    </source>
</evidence>
<name>A0A3B3QJH6_9TELE</name>
<keyword evidence="6" id="KW-1185">Reference proteome</keyword>
<reference evidence="5" key="1">
    <citation type="submission" date="2025-08" db="UniProtKB">
        <authorList>
            <consortium name="Ensembl"/>
        </authorList>
    </citation>
    <scope>IDENTIFICATION</scope>
</reference>
<evidence type="ECO:0000313" key="6">
    <source>
        <dbReference type="Proteomes" id="UP000261540"/>
    </source>
</evidence>
<feature type="compositionally biased region" description="Low complexity" evidence="3">
    <location>
        <begin position="523"/>
        <end position="533"/>
    </location>
</feature>
<organism evidence="5 6">
    <name type="scientific">Paramormyrops kingsleyae</name>
    <dbReference type="NCBI Taxonomy" id="1676925"/>
    <lineage>
        <taxon>Eukaryota</taxon>
        <taxon>Metazoa</taxon>
        <taxon>Chordata</taxon>
        <taxon>Craniata</taxon>
        <taxon>Vertebrata</taxon>
        <taxon>Euteleostomi</taxon>
        <taxon>Actinopterygii</taxon>
        <taxon>Neopterygii</taxon>
        <taxon>Teleostei</taxon>
        <taxon>Osteoglossocephala</taxon>
        <taxon>Osteoglossomorpha</taxon>
        <taxon>Osteoglossiformes</taxon>
        <taxon>Mormyridae</taxon>
        <taxon>Paramormyrops</taxon>
    </lineage>
</organism>
<dbReference type="CTD" id="558933"/>
<feature type="coiled-coil region" evidence="2">
    <location>
        <begin position="74"/>
        <end position="152"/>
    </location>
</feature>
<feature type="compositionally biased region" description="Polar residues" evidence="3">
    <location>
        <begin position="505"/>
        <end position="522"/>
    </location>
</feature>
<proteinExistence type="predicted"/>
<feature type="region of interest" description="Disordered" evidence="3">
    <location>
        <begin position="342"/>
        <end position="402"/>
    </location>
</feature>
<feature type="region of interest" description="Disordered" evidence="3">
    <location>
        <begin position="428"/>
        <end position="474"/>
    </location>
</feature>
<dbReference type="STRING" id="1676925.ENSPKIP00000005994"/>
<accession>A0A3B3QJH6</accession>
<feature type="compositionally biased region" description="Polar residues" evidence="3">
    <location>
        <begin position="844"/>
        <end position="864"/>
    </location>
</feature>
<keyword evidence="1 2" id="KW-0175">Coiled coil</keyword>
<protein>
    <submittedName>
        <fullName evidence="5">MTCL family member 3a</fullName>
    </submittedName>
</protein>
<feature type="compositionally biased region" description="Low complexity" evidence="3">
    <location>
        <begin position="449"/>
        <end position="463"/>
    </location>
</feature>
<dbReference type="AlphaFoldDB" id="A0A3B3QJH6"/>
<dbReference type="OrthoDB" id="8948289at2759"/>
<feature type="compositionally biased region" description="Low complexity" evidence="3">
    <location>
        <begin position="428"/>
        <end position="442"/>
    </location>
</feature>
<evidence type="ECO:0000259" key="4">
    <source>
        <dbReference type="Pfam" id="PF14818"/>
    </source>
</evidence>
<feature type="compositionally biased region" description="Polar residues" evidence="3">
    <location>
        <begin position="361"/>
        <end position="402"/>
    </location>
</feature>